<dbReference type="GO" id="GO:0006508">
    <property type="term" value="P:proteolysis"/>
    <property type="evidence" value="ECO:0007669"/>
    <property type="project" value="InterPro"/>
</dbReference>
<dbReference type="PANTHER" id="PTHR48081">
    <property type="entry name" value="AB HYDROLASE SUPERFAMILY PROTEIN C4A8.06C"/>
    <property type="match status" value="1"/>
</dbReference>
<dbReference type="InterPro" id="IPR013094">
    <property type="entry name" value="AB_hydrolase_3"/>
</dbReference>
<organism evidence="4 5">
    <name type="scientific">Emiliania huxleyi (strain CCMP1516)</name>
    <dbReference type="NCBI Taxonomy" id="280463"/>
    <lineage>
        <taxon>Eukaryota</taxon>
        <taxon>Haptista</taxon>
        <taxon>Haptophyta</taxon>
        <taxon>Prymnesiophyceae</taxon>
        <taxon>Isochrysidales</taxon>
        <taxon>Noelaerhabdaceae</taxon>
        <taxon>Emiliania</taxon>
    </lineage>
</organism>
<feature type="domain" description="Alpha/beta hydrolase fold-3" evidence="3">
    <location>
        <begin position="68"/>
        <end position="257"/>
    </location>
</feature>
<dbReference type="Gene3D" id="3.40.50.1820">
    <property type="entry name" value="alpha/beta hydrolase"/>
    <property type="match status" value="1"/>
</dbReference>
<dbReference type="Pfam" id="PF00326">
    <property type="entry name" value="Peptidase_S9"/>
    <property type="match status" value="1"/>
</dbReference>
<dbReference type="RefSeq" id="XP_005776790.1">
    <property type="nucleotide sequence ID" value="XM_005776733.1"/>
</dbReference>
<dbReference type="PANTHER" id="PTHR48081:SF6">
    <property type="entry name" value="PEPTIDASE S9 PROLYL OLIGOPEPTIDASE CATALYTIC DOMAIN-CONTAINING PROTEIN"/>
    <property type="match status" value="1"/>
</dbReference>
<dbReference type="OMA" id="GEHANDW"/>
<keyword evidence="5" id="KW-1185">Reference proteome</keyword>
<proteinExistence type="predicted"/>
<sequence length="352" mass="38066">MPPLRLWPDDPPADVYFDSVSASINNVGPRDYARRKRQLKDPQLTPFLVPQPMRARLGLGPDVELPLVLVFPGGGYVSLTVQAEGRRACNWLNLAGVHCVVVEYRTMRRHPAPLLDARRAVQLVRLHAAAWRVAPRIGVLGFSAGGHVAGHVSLAWDAAEGGEVDKLLSAKGDRAAAFSARPDAAILAYPLVSAHNDTVDCAVGRHPFCKCSTYACVGEAARGQPRPLRHHGSFAVLLGPDLGKSLPRTAEDDVSLDDLALRRPASSPPPPFFLWHTESDDIVPFQNTERLAAALRSRGGAVEAHIFRGAGLKHGLGLAMKFTGRDIGNWTGLCEAWAGANWQPHGRAWSRG</sequence>
<evidence type="ECO:0000313" key="4">
    <source>
        <dbReference type="EnsemblProtists" id="EOD17944"/>
    </source>
</evidence>
<feature type="domain" description="Peptidase S9 prolyl oligopeptidase catalytic" evidence="2">
    <location>
        <begin position="268"/>
        <end position="311"/>
    </location>
</feature>
<reference evidence="4" key="2">
    <citation type="submission" date="2024-10" db="UniProtKB">
        <authorList>
            <consortium name="EnsemblProtists"/>
        </authorList>
    </citation>
    <scope>IDENTIFICATION</scope>
</reference>
<dbReference type="RefSeq" id="XP_005770373.1">
    <property type="nucleotide sequence ID" value="XM_005770316.1"/>
</dbReference>
<dbReference type="PaxDb" id="2903-EOD17944"/>
<dbReference type="KEGG" id="ehx:EMIHUDRAFT_195924"/>
<dbReference type="KEGG" id="ehx:EMIHUDRAFT_238591"/>
<accession>A0A0D3J359</accession>
<dbReference type="GeneID" id="17269906"/>
<dbReference type="SUPFAM" id="SSF53474">
    <property type="entry name" value="alpha/beta-Hydrolases"/>
    <property type="match status" value="1"/>
</dbReference>
<dbReference type="GeneID" id="19045945"/>
<dbReference type="Pfam" id="PF07859">
    <property type="entry name" value="Abhydrolase_3"/>
    <property type="match status" value="1"/>
</dbReference>
<dbReference type="HOGENOM" id="CLU_012494_5_1_1"/>
<dbReference type="AlphaFoldDB" id="A0A0D3J359"/>
<dbReference type="InterPro" id="IPR001375">
    <property type="entry name" value="Peptidase_S9_cat"/>
</dbReference>
<name>A0A0D3J359_EMIH1</name>
<protein>
    <recommendedName>
        <fullName evidence="6">Alpha/beta hydrolase fold-3 domain-containing protein</fullName>
    </recommendedName>
</protein>
<keyword evidence="1" id="KW-0378">Hydrolase</keyword>
<evidence type="ECO:0008006" key="6">
    <source>
        <dbReference type="Google" id="ProtNLM"/>
    </source>
</evidence>
<dbReference type="STRING" id="2903.R1EN19"/>
<dbReference type="GO" id="GO:0008236">
    <property type="term" value="F:serine-type peptidase activity"/>
    <property type="evidence" value="ECO:0007669"/>
    <property type="project" value="InterPro"/>
</dbReference>
<evidence type="ECO:0000256" key="1">
    <source>
        <dbReference type="ARBA" id="ARBA00022801"/>
    </source>
</evidence>
<evidence type="ECO:0000259" key="3">
    <source>
        <dbReference type="Pfam" id="PF07859"/>
    </source>
</evidence>
<dbReference type="EnsemblProtists" id="EOD24361">
    <property type="protein sequence ID" value="EOD24361"/>
    <property type="gene ID" value="EMIHUDRAFT_238591"/>
</dbReference>
<dbReference type="InterPro" id="IPR029058">
    <property type="entry name" value="AB_hydrolase_fold"/>
</dbReference>
<dbReference type="InterPro" id="IPR050300">
    <property type="entry name" value="GDXG_lipolytic_enzyme"/>
</dbReference>
<evidence type="ECO:0000259" key="2">
    <source>
        <dbReference type="Pfam" id="PF00326"/>
    </source>
</evidence>
<reference evidence="5" key="1">
    <citation type="journal article" date="2013" name="Nature">
        <title>Pan genome of the phytoplankton Emiliania underpins its global distribution.</title>
        <authorList>
            <person name="Read B.A."/>
            <person name="Kegel J."/>
            <person name="Klute M.J."/>
            <person name="Kuo A."/>
            <person name="Lefebvre S.C."/>
            <person name="Maumus F."/>
            <person name="Mayer C."/>
            <person name="Miller J."/>
            <person name="Monier A."/>
            <person name="Salamov A."/>
            <person name="Young J."/>
            <person name="Aguilar M."/>
            <person name="Claverie J.M."/>
            <person name="Frickenhaus S."/>
            <person name="Gonzalez K."/>
            <person name="Herman E.K."/>
            <person name="Lin Y.C."/>
            <person name="Napier J."/>
            <person name="Ogata H."/>
            <person name="Sarno A.F."/>
            <person name="Shmutz J."/>
            <person name="Schroeder D."/>
            <person name="de Vargas C."/>
            <person name="Verret F."/>
            <person name="von Dassow P."/>
            <person name="Valentin K."/>
            <person name="Van de Peer Y."/>
            <person name="Wheeler G."/>
            <person name="Dacks J.B."/>
            <person name="Delwiche C.F."/>
            <person name="Dyhrman S.T."/>
            <person name="Glockner G."/>
            <person name="John U."/>
            <person name="Richards T."/>
            <person name="Worden A.Z."/>
            <person name="Zhang X."/>
            <person name="Grigoriev I.V."/>
            <person name="Allen A.E."/>
            <person name="Bidle K."/>
            <person name="Borodovsky M."/>
            <person name="Bowler C."/>
            <person name="Brownlee C."/>
            <person name="Cock J.M."/>
            <person name="Elias M."/>
            <person name="Gladyshev V.N."/>
            <person name="Groth M."/>
            <person name="Guda C."/>
            <person name="Hadaegh A."/>
            <person name="Iglesias-Rodriguez M.D."/>
            <person name="Jenkins J."/>
            <person name="Jones B.M."/>
            <person name="Lawson T."/>
            <person name="Leese F."/>
            <person name="Lindquist E."/>
            <person name="Lobanov A."/>
            <person name="Lomsadze A."/>
            <person name="Malik S.B."/>
            <person name="Marsh M.E."/>
            <person name="Mackinder L."/>
            <person name="Mock T."/>
            <person name="Mueller-Roeber B."/>
            <person name="Pagarete A."/>
            <person name="Parker M."/>
            <person name="Probert I."/>
            <person name="Quesneville H."/>
            <person name="Raines C."/>
            <person name="Rensing S.A."/>
            <person name="Riano-Pachon D.M."/>
            <person name="Richier S."/>
            <person name="Rokitta S."/>
            <person name="Shiraiwa Y."/>
            <person name="Soanes D.M."/>
            <person name="van der Giezen M."/>
            <person name="Wahlund T.M."/>
            <person name="Williams B."/>
            <person name="Wilson W."/>
            <person name="Wolfe G."/>
            <person name="Wurch L.L."/>
        </authorList>
    </citation>
    <scope>NUCLEOTIDE SEQUENCE</scope>
</reference>
<dbReference type="EnsemblProtists" id="EOD17944">
    <property type="protein sequence ID" value="EOD17944"/>
    <property type="gene ID" value="EMIHUDRAFT_195924"/>
</dbReference>
<dbReference type="Proteomes" id="UP000013827">
    <property type="component" value="Unassembled WGS sequence"/>
</dbReference>
<evidence type="ECO:0000313" key="5">
    <source>
        <dbReference type="Proteomes" id="UP000013827"/>
    </source>
</evidence>